<dbReference type="CDD" id="cd22573">
    <property type="entry name" value="RMP1_RBD"/>
    <property type="match status" value="1"/>
</dbReference>
<dbReference type="Pfam" id="PF20945">
    <property type="entry name" value="RMP1"/>
    <property type="match status" value="1"/>
</dbReference>
<dbReference type="GeneID" id="54455033"/>
<evidence type="ECO:0000313" key="2">
    <source>
        <dbReference type="EMBL" id="KAF2811155.1"/>
    </source>
</evidence>
<dbReference type="InterPro" id="IPR047204">
    <property type="entry name" value="RMP1_RBD"/>
</dbReference>
<evidence type="ECO:0000313" key="4">
    <source>
        <dbReference type="RefSeq" id="XP_033578119.1"/>
    </source>
</evidence>
<dbReference type="GO" id="GO:0000466">
    <property type="term" value="P:maturation of 5.8S rRNA from tricistronic rRNA transcript (SSU-rRNA, 5.8S rRNA, LSU-rRNA)"/>
    <property type="evidence" value="ECO:0007669"/>
    <property type="project" value="TreeGrafter"/>
</dbReference>
<dbReference type="GO" id="GO:0000294">
    <property type="term" value="P:nuclear-transcribed mRNA catabolic process, RNase MRP-dependent"/>
    <property type="evidence" value="ECO:0007669"/>
    <property type="project" value="TreeGrafter"/>
</dbReference>
<reference evidence="4" key="2">
    <citation type="submission" date="2020-04" db="EMBL/GenBank/DDBJ databases">
        <authorList>
            <consortium name="NCBI Genome Project"/>
        </authorList>
    </citation>
    <scope>NUCLEOTIDE SEQUENCE</scope>
    <source>
        <strain evidence="4">CBS 304.34</strain>
    </source>
</reference>
<dbReference type="Proteomes" id="UP000504636">
    <property type="component" value="Unplaced"/>
</dbReference>
<dbReference type="GO" id="GO:0000172">
    <property type="term" value="C:ribonuclease MRP complex"/>
    <property type="evidence" value="ECO:0007669"/>
    <property type="project" value="InterPro"/>
</dbReference>
<dbReference type="EMBL" id="MU003699">
    <property type="protein sequence ID" value="KAF2811155.1"/>
    <property type="molecule type" value="Genomic_DNA"/>
</dbReference>
<dbReference type="GO" id="GO:0042134">
    <property type="term" value="F:rRNA primary transcript binding"/>
    <property type="evidence" value="ECO:0007669"/>
    <property type="project" value="InterPro"/>
</dbReference>
<feature type="domain" description="RNase MRP protein 1 RNA binding" evidence="1">
    <location>
        <begin position="27"/>
        <end position="128"/>
    </location>
</feature>
<keyword evidence="3" id="KW-1185">Reference proteome</keyword>
<sequence length="180" mass="20267">MGPKPTPNRALSLTRTEKTELATTLELLTRLYVRNLNQHRRSHWFSSLVAFRKQLGLLLGEIEAATEGIKSLKGKKAQEAKEERERKVTERLGFWDEVCHGWYLTFTQLLAAGQFAVLGLVLMAAVARVCKLVGITEFYQDFASEDMKEVLQGVAQAGDEGEDFGEVIERTQFGDEGLEF</sequence>
<reference evidence="4" key="3">
    <citation type="submission" date="2025-04" db="UniProtKB">
        <authorList>
            <consortium name="RefSeq"/>
        </authorList>
    </citation>
    <scope>IDENTIFICATION</scope>
    <source>
        <strain evidence="4">CBS 304.34</strain>
    </source>
</reference>
<proteinExistence type="predicted"/>
<protein>
    <recommendedName>
        <fullName evidence="1">RNase MRP protein 1 RNA binding domain-containing protein</fullName>
    </recommendedName>
</protein>
<gene>
    <name evidence="2 4" type="ORF">BDZ99DRAFT_296879</name>
</gene>
<dbReference type="PANTHER" id="PTHR37792:SF1">
    <property type="entry name" value="RIBONUCLEASE MRP PROTEIN SUBUNIT RMP1"/>
    <property type="match status" value="1"/>
</dbReference>
<name>A0A6A6YT62_9PEZI</name>
<dbReference type="PANTHER" id="PTHR37792">
    <property type="entry name" value="RIBONUCLEASE MRP PROTEIN SUBUNIT RMP1"/>
    <property type="match status" value="1"/>
</dbReference>
<evidence type="ECO:0000259" key="1">
    <source>
        <dbReference type="Pfam" id="PF20945"/>
    </source>
</evidence>
<dbReference type="RefSeq" id="XP_033578119.1">
    <property type="nucleotide sequence ID" value="XM_033714140.1"/>
</dbReference>
<evidence type="ECO:0000313" key="3">
    <source>
        <dbReference type="Proteomes" id="UP000504636"/>
    </source>
</evidence>
<reference evidence="2 4" key="1">
    <citation type="journal article" date="2020" name="Stud. Mycol.">
        <title>101 Dothideomycetes genomes: a test case for predicting lifestyles and emergence of pathogens.</title>
        <authorList>
            <person name="Haridas S."/>
            <person name="Albert R."/>
            <person name="Binder M."/>
            <person name="Bloem J."/>
            <person name="Labutti K."/>
            <person name="Salamov A."/>
            <person name="Andreopoulos B."/>
            <person name="Baker S."/>
            <person name="Barry K."/>
            <person name="Bills G."/>
            <person name="Bluhm B."/>
            <person name="Cannon C."/>
            <person name="Castanera R."/>
            <person name="Culley D."/>
            <person name="Daum C."/>
            <person name="Ezra D."/>
            <person name="Gonzalez J."/>
            <person name="Henrissat B."/>
            <person name="Kuo A."/>
            <person name="Liang C."/>
            <person name="Lipzen A."/>
            <person name="Lutzoni F."/>
            <person name="Magnuson J."/>
            <person name="Mondo S."/>
            <person name="Nolan M."/>
            <person name="Ohm R."/>
            <person name="Pangilinan J."/>
            <person name="Park H.-J."/>
            <person name="Ramirez L."/>
            <person name="Alfaro M."/>
            <person name="Sun H."/>
            <person name="Tritt A."/>
            <person name="Yoshinaga Y."/>
            <person name="Zwiers L.-H."/>
            <person name="Turgeon B."/>
            <person name="Goodwin S."/>
            <person name="Spatafora J."/>
            <person name="Crous P."/>
            <person name="Grigoriev I."/>
        </authorList>
    </citation>
    <scope>NUCLEOTIDE SEQUENCE</scope>
    <source>
        <strain evidence="2 4">CBS 304.34</strain>
    </source>
</reference>
<accession>A0A6A6YT62</accession>
<organism evidence="2">
    <name type="scientific">Mytilinidion resinicola</name>
    <dbReference type="NCBI Taxonomy" id="574789"/>
    <lineage>
        <taxon>Eukaryota</taxon>
        <taxon>Fungi</taxon>
        <taxon>Dikarya</taxon>
        <taxon>Ascomycota</taxon>
        <taxon>Pezizomycotina</taxon>
        <taxon>Dothideomycetes</taxon>
        <taxon>Pleosporomycetidae</taxon>
        <taxon>Mytilinidiales</taxon>
        <taxon>Mytilinidiaceae</taxon>
        <taxon>Mytilinidion</taxon>
    </lineage>
</organism>
<dbReference type="AlphaFoldDB" id="A0A6A6YT62"/>
<dbReference type="OrthoDB" id="5414547at2759"/>
<dbReference type="InterPro" id="IPR047205">
    <property type="entry name" value="RMP1"/>
</dbReference>